<feature type="compositionally biased region" description="Low complexity" evidence="1">
    <location>
        <begin position="446"/>
        <end position="467"/>
    </location>
</feature>
<keyword evidence="3" id="KW-1185">Reference proteome</keyword>
<gene>
    <name evidence="2" type="ORF">VOLCADRAFT_104885</name>
</gene>
<dbReference type="Proteomes" id="UP000001058">
    <property type="component" value="Unassembled WGS sequence"/>
</dbReference>
<dbReference type="InParanoid" id="D8TWR9"/>
<sequence>MPLPIAGSHGIAQLLAKYGFKRWGAVRRDACVDAVIMALLNIVTEQQVARRAMANHRRQPPSASPSLATAVAAAAGLKAGGGNRFSQVSNGAAASTTGGGGGGGGLSNSPAAAAAVLDKCQKKVQEGFELLEELLRCFSQHHNIVFSCFLRFTLGISPLLGSGPRQSAVHLRRPDESAGVRPAALGCYSQSGFGAANRDVRRKYGTGPLYNVLACSCAAGLRSVFLAGRGALDTAVRLLHMCSFNRLKVEDSCGPMNTMSIAVLMKRLLASGVRLEEPFVTDLRFLNFLDPVLMLDPELLVAALEAGTPTGYVPSYTGGPMSSPPWRTAVAEMVAEAHPPKMLELFLQYKADPRAPVLGCIRPLTLALMSGNGDAYQLLKRAAAQSGSSAVQPQPACPYIPYLLLTFPHAFHTMLERPQMTCFVAAPALRSPSSPSTPTPTPQKPQPQQRQPCHPSLPATAAAATTAQPPPPTQFLLHNPDWPSEQDLPYEVLNSIVRLPWAFSLWSEHWGEDRFRSIAKRFWDSNYASAAVRIASAILRVECFAAARTAPAAAASPGTDHKSSTRHPYGSGSGQSSSRRPPHTPSAAAAAAASSNCRWRLLAEVFASTLRGLGPGVGDLDDQLPLLTWLPTTLLMLYNDPWVRALVANENLDAIAQATHRAAAEAEAAGAAAAAAAEAPPPPVWEERLARTVESAVDRAVGDLSFGFSCPLLPLVQDAWVSQRVAATLAARRGAAAAAGLAVMTVSSGPAASVPSVAAAAAAATMNCGSEPKRGGSGKKSAAAAKASTTSITGGGGGGGPTTASLAEVVASHEPYGAWLAAVPQWVQAAVTRFVIEMFEWMHVAMRGDGGGGKLARALLEARSKLGPPLG</sequence>
<accession>D8TWR9</accession>
<proteinExistence type="predicted"/>
<dbReference type="AlphaFoldDB" id="D8TWR9"/>
<reference evidence="2 3" key="1">
    <citation type="journal article" date="2010" name="Science">
        <title>Genomic analysis of organismal complexity in the multicellular green alga Volvox carteri.</title>
        <authorList>
            <person name="Prochnik S.E."/>
            <person name="Umen J."/>
            <person name="Nedelcu A.M."/>
            <person name="Hallmann A."/>
            <person name="Miller S.M."/>
            <person name="Nishii I."/>
            <person name="Ferris P."/>
            <person name="Kuo A."/>
            <person name="Mitros T."/>
            <person name="Fritz-Laylin L.K."/>
            <person name="Hellsten U."/>
            <person name="Chapman J."/>
            <person name="Simakov O."/>
            <person name="Rensing S.A."/>
            <person name="Terry A."/>
            <person name="Pangilinan J."/>
            <person name="Kapitonov V."/>
            <person name="Jurka J."/>
            <person name="Salamov A."/>
            <person name="Shapiro H."/>
            <person name="Schmutz J."/>
            <person name="Grimwood J."/>
            <person name="Lindquist E."/>
            <person name="Lucas S."/>
            <person name="Grigoriev I.V."/>
            <person name="Schmitt R."/>
            <person name="Kirk D."/>
            <person name="Rokhsar D.S."/>
        </authorList>
    </citation>
    <scope>NUCLEOTIDE SEQUENCE [LARGE SCALE GENOMIC DNA]</scope>
    <source>
        <strain evidence="3">f. Nagariensis / Eve</strain>
    </source>
</reference>
<dbReference type="OrthoDB" id="10674252at2759"/>
<organism evidence="3">
    <name type="scientific">Volvox carteri f. nagariensis</name>
    <dbReference type="NCBI Taxonomy" id="3068"/>
    <lineage>
        <taxon>Eukaryota</taxon>
        <taxon>Viridiplantae</taxon>
        <taxon>Chlorophyta</taxon>
        <taxon>core chlorophytes</taxon>
        <taxon>Chlorophyceae</taxon>
        <taxon>CS clade</taxon>
        <taxon>Chlamydomonadales</taxon>
        <taxon>Volvocaceae</taxon>
        <taxon>Volvox</taxon>
    </lineage>
</organism>
<dbReference type="RefSeq" id="XP_002950785.1">
    <property type="nucleotide sequence ID" value="XM_002950739.1"/>
</dbReference>
<evidence type="ECO:0000256" key="1">
    <source>
        <dbReference type="SAM" id="MobiDB-lite"/>
    </source>
</evidence>
<evidence type="ECO:0000313" key="2">
    <source>
        <dbReference type="EMBL" id="EFJ48100.1"/>
    </source>
</evidence>
<dbReference type="EMBL" id="GL378341">
    <property type="protein sequence ID" value="EFJ48100.1"/>
    <property type="molecule type" value="Genomic_DNA"/>
</dbReference>
<feature type="region of interest" description="Disordered" evidence="1">
    <location>
        <begin position="428"/>
        <end position="481"/>
    </location>
</feature>
<feature type="region of interest" description="Disordered" evidence="1">
    <location>
        <begin position="552"/>
        <end position="589"/>
    </location>
</feature>
<dbReference type="KEGG" id="vcn:VOLCADRAFT_104885"/>
<feature type="compositionally biased region" description="Pro residues" evidence="1">
    <location>
        <begin position="435"/>
        <end position="445"/>
    </location>
</feature>
<name>D8TWR9_VOLCA</name>
<evidence type="ECO:0000313" key="3">
    <source>
        <dbReference type="Proteomes" id="UP000001058"/>
    </source>
</evidence>
<protein>
    <submittedName>
        <fullName evidence="2">Uncharacterized protein</fullName>
    </submittedName>
</protein>
<dbReference type="GeneID" id="9618132"/>